<evidence type="ECO:0000256" key="3">
    <source>
        <dbReference type="ARBA" id="ARBA00022692"/>
    </source>
</evidence>
<evidence type="ECO:0000256" key="1">
    <source>
        <dbReference type="ARBA" id="ARBA00004651"/>
    </source>
</evidence>
<dbReference type="OrthoDB" id="2417289at2"/>
<reference evidence="8 9" key="1">
    <citation type="submission" date="2014-12" db="EMBL/GenBank/DDBJ databases">
        <title>Draft genome sequences of 29 type strains of Enterococci.</title>
        <authorList>
            <person name="Zhong Z."/>
            <person name="Sun Z."/>
            <person name="Liu W."/>
            <person name="Zhang W."/>
            <person name="Zhang H."/>
        </authorList>
    </citation>
    <scope>NUCLEOTIDE SEQUENCE [LARGE SCALE GENOMIC DNA]</scope>
    <source>
        <strain evidence="8 9">DSM 17690</strain>
    </source>
</reference>
<dbReference type="InterPro" id="IPR019264">
    <property type="entry name" value="DUF2179"/>
</dbReference>
<comment type="subcellular location">
    <subcellularLocation>
        <location evidence="1">Cell membrane</location>
        <topology evidence="1">Multi-pass membrane protein</topology>
    </subcellularLocation>
</comment>
<accession>A0A1L8QNQ3</accession>
<evidence type="ECO:0000256" key="6">
    <source>
        <dbReference type="SAM" id="Phobius"/>
    </source>
</evidence>
<dbReference type="InterPro" id="IPR051461">
    <property type="entry name" value="UPF0750_membrane"/>
</dbReference>
<feature type="transmembrane region" description="Helical" evidence="6">
    <location>
        <begin position="58"/>
        <end position="79"/>
    </location>
</feature>
<keyword evidence="9" id="KW-1185">Reference proteome</keyword>
<organism evidence="8 9">
    <name type="scientific">Enterococcus aquimarinus</name>
    <dbReference type="NCBI Taxonomy" id="328396"/>
    <lineage>
        <taxon>Bacteria</taxon>
        <taxon>Bacillati</taxon>
        <taxon>Bacillota</taxon>
        <taxon>Bacilli</taxon>
        <taxon>Lactobacillales</taxon>
        <taxon>Enterococcaceae</taxon>
        <taxon>Enterococcus</taxon>
    </lineage>
</organism>
<gene>
    <name evidence="8" type="ORF">RU93_GL001219</name>
</gene>
<dbReference type="AlphaFoldDB" id="A0A1L8QNQ3"/>
<evidence type="ECO:0000313" key="8">
    <source>
        <dbReference type="EMBL" id="OJG09148.1"/>
    </source>
</evidence>
<evidence type="ECO:0000256" key="4">
    <source>
        <dbReference type="ARBA" id="ARBA00022989"/>
    </source>
</evidence>
<evidence type="ECO:0000256" key="5">
    <source>
        <dbReference type="ARBA" id="ARBA00023136"/>
    </source>
</evidence>
<feature type="transmembrane region" description="Helical" evidence="6">
    <location>
        <begin position="16"/>
        <end position="37"/>
    </location>
</feature>
<proteinExistence type="predicted"/>
<evidence type="ECO:0000256" key="2">
    <source>
        <dbReference type="ARBA" id="ARBA00022475"/>
    </source>
</evidence>
<keyword evidence="5 6" id="KW-0472">Membrane</keyword>
<feature type="domain" description="DUF2179" evidence="7">
    <location>
        <begin position="225"/>
        <end position="279"/>
    </location>
</feature>
<dbReference type="PIRSF" id="PIRSF006483">
    <property type="entry name" value="Membrane_protein_YitT"/>
    <property type="match status" value="1"/>
</dbReference>
<dbReference type="GO" id="GO:0005886">
    <property type="term" value="C:plasma membrane"/>
    <property type="evidence" value="ECO:0007669"/>
    <property type="project" value="UniProtKB-SubCell"/>
</dbReference>
<keyword evidence="2" id="KW-1003">Cell membrane</keyword>
<dbReference type="RefSeq" id="WP_071875658.1">
    <property type="nucleotide sequence ID" value="NZ_JBHSHF010000018.1"/>
</dbReference>
<feature type="transmembrane region" description="Helical" evidence="6">
    <location>
        <begin position="112"/>
        <end position="135"/>
    </location>
</feature>
<name>A0A1L8QNQ3_9ENTE</name>
<sequence>MEKRQHIELLKKMGTIFFTGVTGAIGMNFFLTPANILSAGMNGLSQITVELAQSQLNLSLSMGALIFLYNIPIFILGFIKLGKDAMIFSFMNVFVSSLMIIILPEGQFTDNILLNAIVGGVLIGTGVGLSLKMGFTTGGMDVLSLIFSKMTGKTVGSYMMALNGLIVLMAATVFSVESALYTVISIYTMSRVIDTIHTNHQKITALIITTKPAEVGESISKSLYRGMTVLPSVGAYSGLPSSTIMIVVTRYELYDLEQAAIEADEKVFINVLPTHSVTGHFASDDEQRSFKVKSRMTL</sequence>
<dbReference type="PANTHER" id="PTHR33545">
    <property type="entry name" value="UPF0750 MEMBRANE PROTEIN YITT-RELATED"/>
    <property type="match status" value="1"/>
</dbReference>
<dbReference type="PANTHER" id="PTHR33545:SF5">
    <property type="entry name" value="UPF0750 MEMBRANE PROTEIN YITT"/>
    <property type="match status" value="1"/>
</dbReference>
<dbReference type="CDD" id="cd16380">
    <property type="entry name" value="YitT_C"/>
    <property type="match status" value="1"/>
</dbReference>
<dbReference type="Proteomes" id="UP000182149">
    <property type="component" value="Unassembled WGS sequence"/>
</dbReference>
<dbReference type="EMBL" id="JXKD01000020">
    <property type="protein sequence ID" value="OJG09148.1"/>
    <property type="molecule type" value="Genomic_DNA"/>
</dbReference>
<dbReference type="InterPro" id="IPR015867">
    <property type="entry name" value="N-reg_PII/ATP_PRibTrfase_C"/>
</dbReference>
<feature type="transmembrane region" description="Helical" evidence="6">
    <location>
        <begin position="85"/>
        <end position="103"/>
    </location>
</feature>
<dbReference type="Pfam" id="PF02588">
    <property type="entry name" value="YitT_membrane"/>
    <property type="match status" value="1"/>
</dbReference>
<dbReference type="Gene3D" id="3.30.70.120">
    <property type="match status" value="1"/>
</dbReference>
<evidence type="ECO:0000259" key="7">
    <source>
        <dbReference type="Pfam" id="PF10035"/>
    </source>
</evidence>
<protein>
    <submittedName>
        <fullName evidence="8">YitT family protein</fullName>
    </submittedName>
</protein>
<feature type="transmembrane region" description="Helical" evidence="6">
    <location>
        <begin position="155"/>
        <end position="181"/>
    </location>
</feature>
<evidence type="ECO:0000313" key="9">
    <source>
        <dbReference type="Proteomes" id="UP000182149"/>
    </source>
</evidence>
<dbReference type="InterPro" id="IPR003740">
    <property type="entry name" value="YitT"/>
</dbReference>
<keyword evidence="4 6" id="KW-1133">Transmembrane helix</keyword>
<dbReference type="STRING" id="328396.RU93_GL001219"/>
<keyword evidence="3 6" id="KW-0812">Transmembrane</keyword>
<dbReference type="Pfam" id="PF10035">
    <property type="entry name" value="DUF2179"/>
    <property type="match status" value="1"/>
</dbReference>
<comment type="caution">
    <text evidence="8">The sequence shown here is derived from an EMBL/GenBank/DDBJ whole genome shotgun (WGS) entry which is preliminary data.</text>
</comment>